<dbReference type="RefSeq" id="WP_137642447.1">
    <property type="nucleotide sequence ID" value="NZ_BJEA01000008.1"/>
</dbReference>
<accession>A0ABV5WSF9</accession>
<dbReference type="SUPFAM" id="SSF90123">
    <property type="entry name" value="ABC transporter transmembrane region"/>
    <property type="match status" value="1"/>
</dbReference>
<dbReference type="InterPro" id="IPR003593">
    <property type="entry name" value="AAA+_ATPase"/>
</dbReference>
<evidence type="ECO:0000313" key="11">
    <source>
        <dbReference type="Proteomes" id="UP001589691"/>
    </source>
</evidence>
<sequence length="591" mass="66708">MENPYRWIWQYARRSRWQIWLASGLIILNAVSVVVVPLIGGLLVDQVITQRHLERLVPLLVTMVGVTLLRTIMRYGYIMLWERVGQNALFDLRHDLFAKLQSLDYPFFTRVTNGDLMARLTGDTDAIRHFLCWVTYNTAECLLWFLTAIVVMARISWPLTVALVLVTPLIGWLTTRMSREAHQVFFNIRQSFARLNAMVEENISGNRVVRAFARESYEIHKFQQYNQDYRDQNMASAAVSRRYLPALDFLAACLAVIVLLFGSWLVIQRQMTLGDLVAFNGFLWLLNQPMRMSGWLINDIQRFSAATIKIKSLLEAQPTLTPAQSQSAPAIQGAVRFEHVDFAFPDAPAVPVLMDIDFAVQPGQTVGILGETGSGKTTLMNLIARFYDPTRGRVLVDGRDVRHWSEAALRNQITIVTQDLFLFSDSINDNINYGNPVATPAFIRRMATVADAHDFITALADGYDTVVGERGVGLSGGQKQRISLTRALVKNPRILILDDTTSALDMETEATIQRRLQAVTRHKTVFIIASRIASLRQADQILVLRHGRIVARGTHEQLIAQNGYYAETYRRQLGALTTTKGGRAHDHAEHG</sequence>
<evidence type="ECO:0000256" key="7">
    <source>
        <dbReference type="SAM" id="Phobius"/>
    </source>
</evidence>
<dbReference type="SUPFAM" id="SSF52540">
    <property type="entry name" value="P-loop containing nucleoside triphosphate hydrolases"/>
    <property type="match status" value="1"/>
</dbReference>
<dbReference type="Pfam" id="PF00005">
    <property type="entry name" value="ABC_tran"/>
    <property type="match status" value="1"/>
</dbReference>
<dbReference type="PANTHER" id="PTHR43394">
    <property type="entry name" value="ATP-DEPENDENT PERMEASE MDL1, MITOCHONDRIAL"/>
    <property type="match status" value="1"/>
</dbReference>
<comment type="caution">
    <text evidence="10">The sequence shown here is derived from an EMBL/GenBank/DDBJ whole genome shotgun (WGS) entry which is preliminary data.</text>
</comment>
<keyword evidence="2 7" id="KW-0812">Transmembrane</keyword>
<comment type="subcellular location">
    <subcellularLocation>
        <location evidence="1">Cell membrane</location>
        <topology evidence="1">Multi-pass membrane protein</topology>
    </subcellularLocation>
</comment>
<dbReference type="PROSITE" id="PS50893">
    <property type="entry name" value="ABC_TRANSPORTER_2"/>
    <property type="match status" value="1"/>
</dbReference>
<evidence type="ECO:0000313" key="10">
    <source>
        <dbReference type="EMBL" id="MFB9769065.1"/>
    </source>
</evidence>
<keyword evidence="3" id="KW-0547">Nucleotide-binding</keyword>
<keyword evidence="5 7" id="KW-1133">Transmembrane helix</keyword>
<dbReference type="SMART" id="SM00382">
    <property type="entry name" value="AAA"/>
    <property type="match status" value="1"/>
</dbReference>
<reference evidence="10 11" key="1">
    <citation type="submission" date="2024-09" db="EMBL/GenBank/DDBJ databases">
        <authorList>
            <person name="Sun Q."/>
            <person name="Mori K."/>
        </authorList>
    </citation>
    <scope>NUCLEOTIDE SEQUENCE [LARGE SCALE GENOMIC DNA]</scope>
    <source>
        <strain evidence="10 11">TBRC 4576</strain>
    </source>
</reference>
<evidence type="ECO:0000256" key="4">
    <source>
        <dbReference type="ARBA" id="ARBA00022840"/>
    </source>
</evidence>
<evidence type="ECO:0000259" key="8">
    <source>
        <dbReference type="PROSITE" id="PS50893"/>
    </source>
</evidence>
<evidence type="ECO:0000256" key="3">
    <source>
        <dbReference type="ARBA" id="ARBA00022741"/>
    </source>
</evidence>
<gene>
    <name evidence="10" type="ORF">ACFFLI_04140</name>
</gene>
<evidence type="ECO:0000256" key="6">
    <source>
        <dbReference type="ARBA" id="ARBA00023136"/>
    </source>
</evidence>
<dbReference type="Gene3D" id="3.40.50.300">
    <property type="entry name" value="P-loop containing nucleotide triphosphate hydrolases"/>
    <property type="match status" value="1"/>
</dbReference>
<feature type="transmembrane region" description="Helical" evidence="7">
    <location>
        <begin position="243"/>
        <end position="267"/>
    </location>
</feature>
<feature type="domain" description="ABC transmembrane type-1" evidence="9">
    <location>
        <begin position="20"/>
        <end position="302"/>
    </location>
</feature>
<feature type="domain" description="ABC transporter" evidence="8">
    <location>
        <begin position="335"/>
        <end position="571"/>
    </location>
</feature>
<feature type="transmembrane region" description="Helical" evidence="7">
    <location>
        <begin position="20"/>
        <end position="44"/>
    </location>
</feature>
<evidence type="ECO:0000256" key="1">
    <source>
        <dbReference type="ARBA" id="ARBA00004651"/>
    </source>
</evidence>
<name>A0ABV5WSF9_9LACO</name>
<proteinExistence type="predicted"/>
<dbReference type="InterPro" id="IPR036640">
    <property type="entry name" value="ABC1_TM_sf"/>
</dbReference>
<dbReference type="Gene3D" id="1.20.1560.10">
    <property type="entry name" value="ABC transporter type 1, transmembrane domain"/>
    <property type="match status" value="1"/>
</dbReference>
<protein>
    <submittedName>
        <fullName evidence="10">ABC transporter ATP-binding protein</fullName>
    </submittedName>
</protein>
<dbReference type="PROSITE" id="PS50929">
    <property type="entry name" value="ABC_TM1F"/>
    <property type="match status" value="1"/>
</dbReference>
<dbReference type="GO" id="GO:0005524">
    <property type="term" value="F:ATP binding"/>
    <property type="evidence" value="ECO:0007669"/>
    <property type="project" value="UniProtKB-KW"/>
</dbReference>
<keyword evidence="11" id="KW-1185">Reference proteome</keyword>
<feature type="transmembrane region" description="Helical" evidence="7">
    <location>
        <begin position="143"/>
        <end position="173"/>
    </location>
</feature>
<dbReference type="InterPro" id="IPR027417">
    <property type="entry name" value="P-loop_NTPase"/>
</dbReference>
<evidence type="ECO:0000256" key="5">
    <source>
        <dbReference type="ARBA" id="ARBA00022989"/>
    </source>
</evidence>
<dbReference type="Proteomes" id="UP001589691">
    <property type="component" value="Unassembled WGS sequence"/>
</dbReference>
<keyword evidence="4 10" id="KW-0067">ATP-binding</keyword>
<dbReference type="InterPro" id="IPR039421">
    <property type="entry name" value="Type_1_exporter"/>
</dbReference>
<evidence type="ECO:0000259" key="9">
    <source>
        <dbReference type="PROSITE" id="PS50929"/>
    </source>
</evidence>
<evidence type="ECO:0000256" key="2">
    <source>
        <dbReference type="ARBA" id="ARBA00022692"/>
    </source>
</evidence>
<feature type="transmembrane region" description="Helical" evidence="7">
    <location>
        <begin position="56"/>
        <end position="77"/>
    </location>
</feature>
<dbReference type="Pfam" id="PF00664">
    <property type="entry name" value="ABC_membrane"/>
    <property type="match status" value="1"/>
</dbReference>
<dbReference type="EMBL" id="JBHLZY010000009">
    <property type="protein sequence ID" value="MFB9769065.1"/>
    <property type="molecule type" value="Genomic_DNA"/>
</dbReference>
<dbReference type="InterPro" id="IPR011527">
    <property type="entry name" value="ABC1_TM_dom"/>
</dbReference>
<keyword evidence="6 7" id="KW-0472">Membrane</keyword>
<dbReference type="InterPro" id="IPR003439">
    <property type="entry name" value="ABC_transporter-like_ATP-bd"/>
</dbReference>
<dbReference type="PANTHER" id="PTHR43394:SF1">
    <property type="entry name" value="ATP-BINDING CASSETTE SUB-FAMILY B MEMBER 10, MITOCHONDRIAL"/>
    <property type="match status" value="1"/>
</dbReference>
<dbReference type="CDD" id="cd18542">
    <property type="entry name" value="ABC_6TM_YknU_like"/>
    <property type="match status" value="1"/>
</dbReference>
<organism evidence="10 11">
    <name type="scientific">Lactiplantibacillus modestisalitolerans</name>
    <dbReference type="NCBI Taxonomy" id="1457219"/>
    <lineage>
        <taxon>Bacteria</taxon>
        <taxon>Bacillati</taxon>
        <taxon>Bacillota</taxon>
        <taxon>Bacilli</taxon>
        <taxon>Lactobacillales</taxon>
        <taxon>Lactobacillaceae</taxon>
        <taxon>Lactiplantibacillus</taxon>
    </lineage>
</organism>